<dbReference type="AlphaFoldDB" id="A0A9W9T6A4"/>
<keyword evidence="2" id="KW-1185">Reference proteome</keyword>
<comment type="caution">
    <text evidence="1">The sequence shown here is derived from an EMBL/GenBank/DDBJ whole genome shotgun (WGS) entry which is preliminary data.</text>
</comment>
<organism evidence="1 2">
    <name type="scientific">Penicillium cf. griseofulvum</name>
    <dbReference type="NCBI Taxonomy" id="2972120"/>
    <lineage>
        <taxon>Eukaryota</taxon>
        <taxon>Fungi</taxon>
        <taxon>Dikarya</taxon>
        <taxon>Ascomycota</taxon>
        <taxon>Pezizomycotina</taxon>
        <taxon>Eurotiomycetes</taxon>
        <taxon>Eurotiomycetidae</taxon>
        <taxon>Eurotiales</taxon>
        <taxon>Aspergillaceae</taxon>
        <taxon>Penicillium</taxon>
    </lineage>
</organism>
<accession>A0A9W9T6A4</accession>
<evidence type="ECO:0000313" key="1">
    <source>
        <dbReference type="EMBL" id="KAJ5210140.1"/>
    </source>
</evidence>
<name>A0A9W9T6A4_9EURO</name>
<reference evidence="1" key="2">
    <citation type="journal article" date="2023" name="IMA Fungus">
        <title>Comparative genomic study of the Penicillium genus elucidates a diverse pangenome and 15 lateral gene transfer events.</title>
        <authorList>
            <person name="Petersen C."/>
            <person name="Sorensen T."/>
            <person name="Nielsen M.R."/>
            <person name="Sondergaard T.E."/>
            <person name="Sorensen J.L."/>
            <person name="Fitzpatrick D.A."/>
            <person name="Frisvad J.C."/>
            <person name="Nielsen K.L."/>
        </authorList>
    </citation>
    <scope>NUCLEOTIDE SEQUENCE</scope>
    <source>
        <strain evidence="1">IBT 16849</strain>
    </source>
</reference>
<gene>
    <name evidence="1" type="ORF">N7472_000279</name>
</gene>
<sequence>MFHVNFRATPATDKNPSGETAAGVVRQFTISYSVHFSRPFSYYHLAHALVWKTGLPVRSAVLKPHAGELVVGWVTTSESSLLEKTQDEIKLEQSGDIDALQRYRRNVVHQMQYSYTDRAVELLRIEEDLRSTVQEEQILAQKPETTRSWPIYRNDIQAELQALNKRYWLLERQWWKVRNTFVEGPLIRAFDLWRSHPLWYMHQVLVEDCIRRGGCCSRSCGCCVDRKIDKTRQLGAGHCMVVCGCCHRARGFELTKKEKMAFLTDFHVVNDRSFYRQRINRVSIWGLSLDSHDSPFDMIVIPLGYEKILLKEQMTKGKAEQVDEAFILIDKEGKEEVGASGY</sequence>
<proteinExistence type="predicted"/>
<protein>
    <submittedName>
        <fullName evidence="1">Uncharacterized protein</fullName>
    </submittedName>
</protein>
<reference evidence="1" key="1">
    <citation type="submission" date="2022-11" db="EMBL/GenBank/DDBJ databases">
        <authorList>
            <person name="Petersen C."/>
        </authorList>
    </citation>
    <scope>NUCLEOTIDE SEQUENCE</scope>
    <source>
        <strain evidence="1">IBT 16849</strain>
    </source>
</reference>
<dbReference type="EMBL" id="JAPQKP010000001">
    <property type="protein sequence ID" value="KAJ5210140.1"/>
    <property type="molecule type" value="Genomic_DNA"/>
</dbReference>
<evidence type="ECO:0000313" key="2">
    <source>
        <dbReference type="Proteomes" id="UP001150879"/>
    </source>
</evidence>
<dbReference type="Proteomes" id="UP001150879">
    <property type="component" value="Unassembled WGS sequence"/>
</dbReference>